<protein>
    <submittedName>
        <fullName evidence="3">Tetratricopeptide repeat (TPR)-containing protein</fullName>
    </submittedName>
</protein>
<dbReference type="Pfam" id="PF13176">
    <property type="entry name" value="TPR_7"/>
    <property type="match status" value="1"/>
</dbReference>
<keyword evidence="4" id="KW-1185">Reference proteome</keyword>
<dbReference type="PROSITE" id="PS50005">
    <property type="entry name" value="TPR"/>
    <property type="match status" value="1"/>
</dbReference>
<dbReference type="EMBL" id="CACSLK010027840">
    <property type="protein sequence ID" value="CAA0833656.1"/>
    <property type="molecule type" value="Genomic_DNA"/>
</dbReference>
<name>A0A9N7NQW3_STRHE</name>
<feature type="compositionally biased region" description="Basic residues" evidence="2">
    <location>
        <begin position="156"/>
        <end position="175"/>
    </location>
</feature>
<keyword evidence="1" id="KW-0802">TPR repeat</keyword>
<dbReference type="GO" id="GO:0006383">
    <property type="term" value="P:transcription by RNA polymerase III"/>
    <property type="evidence" value="ECO:0007669"/>
    <property type="project" value="InterPro"/>
</dbReference>
<dbReference type="AlphaFoldDB" id="A0A9N7NQW3"/>
<dbReference type="Pfam" id="PF13181">
    <property type="entry name" value="TPR_8"/>
    <property type="match status" value="1"/>
</dbReference>
<evidence type="ECO:0000256" key="1">
    <source>
        <dbReference type="PROSITE-ProRule" id="PRU00339"/>
    </source>
</evidence>
<feature type="repeat" description="TPR" evidence="1">
    <location>
        <begin position="214"/>
        <end position="247"/>
    </location>
</feature>
<organism evidence="3 4">
    <name type="scientific">Striga hermonthica</name>
    <name type="common">Purple witchweed</name>
    <name type="synonym">Buchnera hermonthica</name>
    <dbReference type="NCBI Taxonomy" id="68872"/>
    <lineage>
        <taxon>Eukaryota</taxon>
        <taxon>Viridiplantae</taxon>
        <taxon>Streptophyta</taxon>
        <taxon>Embryophyta</taxon>
        <taxon>Tracheophyta</taxon>
        <taxon>Spermatophyta</taxon>
        <taxon>Magnoliopsida</taxon>
        <taxon>eudicotyledons</taxon>
        <taxon>Gunneridae</taxon>
        <taxon>Pentapetalae</taxon>
        <taxon>asterids</taxon>
        <taxon>lamiids</taxon>
        <taxon>Lamiales</taxon>
        <taxon>Orobanchaceae</taxon>
        <taxon>Buchnereae</taxon>
        <taxon>Striga</taxon>
    </lineage>
</organism>
<feature type="region of interest" description="Disordered" evidence="2">
    <location>
        <begin position="1"/>
        <end position="75"/>
    </location>
</feature>
<dbReference type="OrthoDB" id="9991317at2759"/>
<dbReference type="Gene3D" id="1.25.40.10">
    <property type="entry name" value="Tetratricopeptide repeat domain"/>
    <property type="match status" value="3"/>
</dbReference>
<accession>A0A9N7NQW3</accession>
<dbReference type="SUPFAM" id="SSF48452">
    <property type="entry name" value="TPR-like"/>
    <property type="match status" value="2"/>
</dbReference>
<dbReference type="InterPro" id="IPR011990">
    <property type="entry name" value="TPR-like_helical_dom_sf"/>
</dbReference>
<gene>
    <name evidence="3" type="ORF">SHERM_28914</name>
</gene>
<dbReference type="PANTHER" id="PTHR23082:SF0">
    <property type="entry name" value="GENERAL TRANSCRIPTION FACTOR 3C POLYPEPTIDE 3"/>
    <property type="match status" value="1"/>
</dbReference>
<evidence type="ECO:0000256" key="2">
    <source>
        <dbReference type="SAM" id="MobiDB-lite"/>
    </source>
</evidence>
<sequence length="954" mass="108458">MIDHGDAIPKMDRNTSDSRLVPEETLMFDASEHPQELELESGLNLQEDDEDKGDADYSEASEEEEEEETECDDKSEYKFQFQGEMDPLSFAEEEDASGLQPYERFERIEYDYEVLAVKKRPAPQETLSEVPSKRLRQDEVLGASFEEIMETMNYGMRRRSRKNKKSGRRKGSRNKVKPEVSRKLGDATLHYAHSRFEEAICLLKEVILLAPNLSEPYHTLGLIYTSMGDKKKALNFYMIAAHLTPKDCSLWKLLVAQSIEQGDKRQANYCLNKAIIADPHDIGLRLHRASLYIELGDCLKAADSYEQISRHCPDNVEVLEKATQLYKKCGQHERAVSMLEDILRNHDNHAKLSVVDLVSSVLMENNAYAKALEHIERAQQGCVGEKEIPLHTIIKAGICHVQLGHMEKAEVCFSEIKPEDSSTHPHLVIDIADSLMTAGRCESALKYYMMLEEDAEKYNGYLHLKIARCYASMRNGALAIEYYYKAVKNLADSVDARLILACLLVEEGRDDEAISVLSPPVESVLNGDRNSVTGKVWWDNGKIKLKLAQIYKAKGSAEGFADVLFPVIREMLFIETIQQKGKSRRRLSRSVLSERVKVLDYQQTDNVFHGFRPVASSADLSKASRAKKLLEKKAAMREVQKAAALAAGIDWRSDDSDDECPQVVQESPLPDFLKEEENHLLIVDLCKSLSSLRRYWDALEIINVCLKLESNTLSAQIKEELRTLGAQVSYNIADPLHGWECVRYLVSRHPYSFSAWSCYYKGILRFNHLSKRNKFLHSMRVKHKDSIPPIVISAHRFTMISQHQAAAREYLEAHKLMPDNTLINLCAGTALINLGLGHRLQNKHQTILQGLAFLYENARLCEGSQESLYNIARAYHHVGLVSLAATYYEKVLAVREKDYPIPRLPNDNQDSDDAKKNPGYCDLRREAAYNLHLIYKKSGAFDLARQVLKDHVVL</sequence>
<evidence type="ECO:0000313" key="4">
    <source>
        <dbReference type="Proteomes" id="UP001153555"/>
    </source>
</evidence>
<feature type="compositionally biased region" description="Acidic residues" evidence="2">
    <location>
        <begin position="46"/>
        <end position="71"/>
    </location>
</feature>
<dbReference type="Proteomes" id="UP001153555">
    <property type="component" value="Unassembled WGS sequence"/>
</dbReference>
<proteinExistence type="predicted"/>
<reference evidence="3" key="1">
    <citation type="submission" date="2019-12" db="EMBL/GenBank/DDBJ databases">
        <authorList>
            <person name="Scholes J."/>
        </authorList>
    </citation>
    <scope>NUCLEOTIDE SEQUENCE</scope>
</reference>
<dbReference type="PANTHER" id="PTHR23082">
    <property type="entry name" value="TRANSCRIPTION INITIATION FACTOR IIIC TFIIIC , POLYPEPTIDE 3-RELATED"/>
    <property type="match status" value="1"/>
</dbReference>
<dbReference type="SMART" id="SM00028">
    <property type="entry name" value="TPR"/>
    <property type="match status" value="7"/>
</dbReference>
<comment type="caution">
    <text evidence="3">The sequence shown here is derived from an EMBL/GenBank/DDBJ whole genome shotgun (WGS) entry which is preliminary data.</text>
</comment>
<evidence type="ECO:0000313" key="3">
    <source>
        <dbReference type="EMBL" id="CAA0833656.1"/>
    </source>
</evidence>
<feature type="region of interest" description="Disordered" evidence="2">
    <location>
        <begin position="154"/>
        <end position="180"/>
    </location>
</feature>
<feature type="compositionally biased region" description="Basic and acidic residues" evidence="2">
    <location>
        <begin position="1"/>
        <end position="22"/>
    </location>
</feature>
<dbReference type="InterPro" id="IPR019734">
    <property type="entry name" value="TPR_rpt"/>
</dbReference>
<dbReference type="GO" id="GO:0000127">
    <property type="term" value="C:transcription factor TFIIIC complex"/>
    <property type="evidence" value="ECO:0007669"/>
    <property type="project" value="TreeGrafter"/>
</dbReference>
<dbReference type="InterPro" id="IPR039340">
    <property type="entry name" value="Tfc4/TFIIIC-102/Sfc4"/>
</dbReference>